<evidence type="ECO:0000259" key="11">
    <source>
        <dbReference type="Pfam" id="PF01050"/>
    </source>
</evidence>
<dbReference type="eggNOG" id="COG0836">
    <property type="taxonomic scope" value="Bacteria"/>
</dbReference>
<dbReference type="InterPro" id="IPR049577">
    <property type="entry name" value="GMPP_N"/>
</dbReference>
<dbReference type="STRING" id="1307761.L21SP2_3196"/>
<dbReference type="PANTHER" id="PTHR46390">
    <property type="entry name" value="MANNOSE-1-PHOSPHATE GUANYLYLTRANSFERASE"/>
    <property type="match status" value="1"/>
</dbReference>
<dbReference type="PATRIC" id="fig|1307761.3.peg.3184"/>
<dbReference type="InterPro" id="IPR029044">
    <property type="entry name" value="Nucleotide-diphossugar_trans"/>
</dbReference>
<dbReference type="InterPro" id="IPR006375">
    <property type="entry name" value="Man1P_GuaTrfase/Man6P_Isoase"/>
</dbReference>
<dbReference type="Pfam" id="PF22640">
    <property type="entry name" value="ManC_GMP_beta-helix"/>
    <property type="match status" value="1"/>
</dbReference>
<dbReference type="InterPro" id="IPR014710">
    <property type="entry name" value="RmlC-like_jellyroll"/>
</dbReference>
<feature type="domain" description="Nucleotidyl transferase" evidence="10">
    <location>
        <begin position="17"/>
        <end position="310"/>
    </location>
</feature>
<feature type="domain" description="MannoseP isomerase/GMP-like beta-helix" evidence="12">
    <location>
        <begin position="343"/>
        <end position="394"/>
    </location>
</feature>
<evidence type="ECO:0000313" key="13">
    <source>
        <dbReference type="EMBL" id="AHC16536.1"/>
    </source>
</evidence>
<dbReference type="SUPFAM" id="SSF53448">
    <property type="entry name" value="Nucleotide-diphospho-sugar transferases"/>
    <property type="match status" value="1"/>
</dbReference>
<proteinExistence type="inferred from homology"/>
<organism evidence="13 14">
    <name type="scientific">Salinispira pacifica</name>
    <dbReference type="NCBI Taxonomy" id="1307761"/>
    <lineage>
        <taxon>Bacteria</taxon>
        <taxon>Pseudomonadati</taxon>
        <taxon>Spirochaetota</taxon>
        <taxon>Spirochaetia</taxon>
        <taxon>Spirochaetales</taxon>
        <taxon>Spirochaetaceae</taxon>
        <taxon>Salinispira</taxon>
    </lineage>
</organism>
<comment type="catalytic activity">
    <reaction evidence="7">
        <text>alpha-D-mannose 1-phosphate + GTP + H(+) = GDP-alpha-D-mannose + diphosphate</text>
        <dbReference type="Rhea" id="RHEA:15229"/>
        <dbReference type="ChEBI" id="CHEBI:15378"/>
        <dbReference type="ChEBI" id="CHEBI:33019"/>
        <dbReference type="ChEBI" id="CHEBI:37565"/>
        <dbReference type="ChEBI" id="CHEBI:57527"/>
        <dbReference type="ChEBI" id="CHEBI:58409"/>
        <dbReference type="EC" id="2.7.7.13"/>
    </reaction>
</comment>
<dbReference type="CDD" id="cd02509">
    <property type="entry name" value="GDP-M1P_Guanylyltransferase"/>
    <property type="match status" value="1"/>
</dbReference>
<evidence type="ECO:0000256" key="2">
    <source>
        <dbReference type="ARBA" id="ARBA00012387"/>
    </source>
</evidence>
<dbReference type="Pfam" id="PF00483">
    <property type="entry name" value="NTP_transferase"/>
    <property type="match status" value="1"/>
</dbReference>
<evidence type="ECO:0000256" key="8">
    <source>
        <dbReference type="RuleBase" id="RU004190"/>
    </source>
</evidence>
<dbReference type="Gene3D" id="3.90.550.10">
    <property type="entry name" value="Spore Coat Polysaccharide Biosynthesis Protein SpsA, Chain A"/>
    <property type="match status" value="1"/>
</dbReference>
<dbReference type="Gene3D" id="2.60.120.10">
    <property type="entry name" value="Jelly Rolls"/>
    <property type="match status" value="1"/>
</dbReference>
<keyword evidence="5" id="KW-0547">Nucleotide-binding</keyword>
<sequence>MSNDSTKPDHSQDQLVNLILCGGVGSRLWPLSRKLLPKQFSRILRGQTLFERTVARNRKIASATMLAANRHQAFLGFNQMEGLGIHEHFGLIEPVGRNTAPAMALAAMLVDENAIILATPSDHLIEKEEAYARAVDTAVELAREGRIVTFGIRPEYPETGFGYIEAAASASSRGDDGNNGPGDSGSDADPSYAVKAFREKPDQATAEKFVEAGNFYWNSGMFCFRAGTFLEELKLHAPDVYSASLAAFKAAGGPAARKERTPWQPEVNDMEGIPAISVDYAVMEKSRKIAVVPCDIGWSDLGSLDALYDFYRDGSGETADALSGDQADFDDDGNASAADVDPVYIDSRRNLVIGGGRQVAMIDVEDLMVVETPDALLISRRGSSQKVKNVVKELEQRDGPESRLTERFPTIERPWGQYTTLHDGGAYMVRRIEIKPGKRTSLQRHFKREEHWTIVSGQALVQIEKSRKHYYPGQGVEIPMGAYHRIENPVDETLIIIETQLAVADADAPERTGISRDQVSSAAAGDGAGTAASEEAAAAAAEEHDGKRDATVPHPDISGAHEASDQTRGGQSVQIDESDVQRLEDDYAWLR</sequence>
<dbReference type="GO" id="GO:0005525">
    <property type="term" value="F:GTP binding"/>
    <property type="evidence" value="ECO:0007669"/>
    <property type="project" value="UniProtKB-KW"/>
</dbReference>
<dbReference type="GO" id="GO:0004475">
    <property type="term" value="F:mannose-1-phosphate guanylyltransferase (GTP) activity"/>
    <property type="evidence" value="ECO:0007669"/>
    <property type="project" value="UniProtKB-EC"/>
</dbReference>
<dbReference type="InterPro" id="IPR005835">
    <property type="entry name" value="NTP_transferase_dom"/>
</dbReference>
<protein>
    <recommendedName>
        <fullName evidence="2">mannose-1-phosphate guanylyltransferase</fullName>
        <ecNumber evidence="2">2.7.7.13</ecNumber>
    </recommendedName>
</protein>
<keyword evidence="4 13" id="KW-0548">Nucleotidyltransferase</keyword>
<dbReference type="GO" id="GO:0000271">
    <property type="term" value="P:polysaccharide biosynthetic process"/>
    <property type="evidence" value="ECO:0007669"/>
    <property type="project" value="InterPro"/>
</dbReference>
<feature type="region of interest" description="Disordered" evidence="9">
    <location>
        <begin position="171"/>
        <end position="191"/>
    </location>
</feature>
<dbReference type="InterPro" id="IPR001538">
    <property type="entry name" value="Man6P_isomerase-2_C"/>
</dbReference>
<reference evidence="13 14" key="1">
    <citation type="journal article" date="2015" name="Stand. Genomic Sci.">
        <title>Complete genome sequence and description of Salinispira pacifica gen. nov., sp. nov., a novel spirochaete isolated form a hypersaline microbial mat.</title>
        <authorList>
            <person name="Ben Hania W."/>
            <person name="Joseph M."/>
            <person name="Schumann P."/>
            <person name="Bunk B."/>
            <person name="Fiebig A."/>
            <person name="Sproer C."/>
            <person name="Klenk H.P."/>
            <person name="Fardeau M.L."/>
            <person name="Spring S."/>
        </authorList>
    </citation>
    <scope>NUCLEOTIDE SEQUENCE [LARGE SCALE GENOMIC DNA]</scope>
    <source>
        <strain evidence="13 14">L21-RPul-D2</strain>
    </source>
</reference>
<dbReference type="RefSeq" id="WP_024269432.1">
    <property type="nucleotide sequence ID" value="NC_023035.1"/>
</dbReference>
<dbReference type="AlphaFoldDB" id="V5WNG5"/>
<name>V5WNG5_9SPIO</name>
<accession>V5WNG5</accession>
<feature type="compositionally biased region" description="Basic and acidic residues" evidence="9">
    <location>
        <begin position="541"/>
        <end position="551"/>
    </location>
</feature>
<dbReference type="KEGG" id="slr:L21SP2_3196"/>
<dbReference type="HOGENOM" id="CLU_035527_1_0_12"/>
<dbReference type="SUPFAM" id="SSF51182">
    <property type="entry name" value="RmlC-like cupins"/>
    <property type="match status" value="1"/>
</dbReference>
<dbReference type="OrthoDB" id="9806359at2"/>
<comment type="similarity">
    <text evidence="1 8">Belongs to the mannose-6-phosphate isomerase type 2 family.</text>
</comment>
<keyword evidence="3 13" id="KW-0808">Transferase</keyword>
<dbReference type="CDD" id="cd02213">
    <property type="entry name" value="cupin_PMI_typeII_C"/>
    <property type="match status" value="1"/>
</dbReference>
<evidence type="ECO:0000256" key="7">
    <source>
        <dbReference type="ARBA" id="ARBA00047343"/>
    </source>
</evidence>
<evidence type="ECO:0000256" key="6">
    <source>
        <dbReference type="ARBA" id="ARBA00023134"/>
    </source>
</evidence>
<dbReference type="Proteomes" id="UP000018680">
    <property type="component" value="Chromosome"/>
</dbReference>
<dbReference type="EMBL" id="CP006939">
    <property type="protein sequence ID" value="AHC16536.1"/>
    <property type="molecule type" value="Genomic_DNA"/>
</dbReference>
<evidence type="ECO:0000313" key="14">
    <source>
        <dbReference type="Proteomes" id="UP000018680"/>
    </source>
</evidence>
<evidence type="ECO:0000256" key="1">
    <source>
        <dbReference type="ARBA" id="ARBA00006115"/>
    </source>
</evidence>
<evidence type="ECO:0000259" key="10">
    <source>
        <dbReference type="Pfam" id="PF00483"/>
    </source>
</evidence>
<evidence type="ECO:0000256" key="5">
    <source>
        <dbReference type="ARBA" id="ARBA00022741"/>
    </source>
</evidence>
<feature type="domain" description="Mannose-6-phosphate isomerase type II C-terminal" evidence="11">
    <location>
        <begin position="407"/>
        <end position="501"/>
    </location>
</feature>
<dbReference type="GO" id="GO:0009298">
    <property type="term" value="P:GDP-mannose biosynthetic process"/>
    <property type="evidence" value="ECO:0007669"/>
    <property type="project" value="TreeGrafter"/>
</dbReference>
<gene>
    <name evidence="13" type="ORF">L21SP2_3196</name>
</gene>
<evidence type="ECO:0000256" key="3">
    <source>
        <dbReference type="ARBA" id="ARBA00022679"/>
    </source>
</evidence>
<keyword evidence="14" id="KW-1185">Reference proteome</keyword>
<evidence type="ECO:0000259" key="12">
    <source>
        <dbReference type="Pfam" id="PF22640"/>
    </source>
</evidence>
<dbReference type="EC" id="2.7.7.13" evidence="2"/>
<dbReference type="InterPro" id="IPR054566">
    <property type="entry name" value="ManC/GMP-like_b-helix"/>
</dbReference>
<dbReference type="Pfam" id="PF01050">
    <property type="entry name" value="MannoseP_isomer"/>
    <property type="match status" value="1"/>
</dbReference>
<dbReference type="PANTHER" id="PTHR46390:SF1">
    <property type="entry name" value="MANNOSE-1-PHOSPHATE GUANYLYLTRANSFERASE"/>
    <property type="match status" value="1"/>
</dbReference>
<dbReference type="NCBIfam" id="TIGR01479">
    <property type="entry name" value="GMP_PMI"/>
    <property type="match status" value="1"/>
</dbReference>
<evidence type="ECO:0000256" key="9">
    <source>
        <dbReference type="SAM" id="MobiDB-lite"/>
    </source>
</evidence>
<evidence type="ECO:0000256" key="4">
    <source>
        <dbReference type="ARBA" id="ARBA00022695"/>
    </source>
</evidence>
<feature type="region of interest" description="Disordered" evidence="9">
    <location>
        <begin position="507"/>
        <end position="591"/>
    </location>
</feature>
<dbReference type="InterPro" id="IPR051161">
    <property type="entry name" value="Mannose-6P_isomerase_type2"/>
</dbReference>
<keyword evidence="6" id="KW-0342">GTP-binding</keyword>
<feature type="compositionally biased region" description="Low complexity" evidence="9">
    <location>
        <begin position="520"/>
        <end position="540"/>
    </location>
</feature>
<feature type="compositionally biased region" description="Polar residues" evidence="9">
    <location>
        <begin position="566"/>
        <end position="575"/>
    </location>
</feature>
<dbReference type="InterPro" id="IPR011051">
    <property type="entry name" value="RmlC_Cupin_sf"/>
</dbReference>